<keyword evidence="2" id="KW-0378">Hydrolase</keyword>
<dbReference type="PROSITE" id="PS00616">
    <property type="entry name" value="HIS_ACID_PHOSPHAT_1"/>
    <property type="match status" value="1"/>
</dbReference>
<dbReference type="InterPro" id="IPR029033">
    <property type="entry name" value="His_PPase_superfam"/>
</dbReference>
<keyword evidence="3" id="KW-0472">Membrane</keyword>
<dbReference type="STRING" id="78915.A0A4P9XNP0"/>
<dbReference type="Gene3D" id="3.40.50.1240">
    <property type="entry name" value="Phosphoglycerate mutase-like"/>
    <property type="match status" value="1"/>
</dbReference>
<dbReference type="OrthoDB" id="10257284at2759"/>
<evidence type="ECO:0000256" key="3">
    <source>
        <dbReference type="SAM" id="Phobius"/>
    </source>
</evidence>
<dbReference type="InterPro" id="IPR050645">
    <property type="entry name" value="Histidine_acid_phosphatase"/>
</dbReference>
<gene>
    <name evidence="4" type="ORF">THASP1DRAFT_30613</name>
</gene>
<accession>A0A4P9XNP0</accession>
<name>A0A4P9XNP0_9FUNG</name>
<dbReference type="Pfam" id="PF00328">
    <property type="entry name" value="His_Phos_2"/>
    <property type="match status" value="1"/>
</dbReference>
<organism evidence="4 5">
    <name type="scientific">Thamnocephalis sphaerospora</name>
    <dbReference type="NCBI Taxonomy" id="78915"/>
    <lineage>
        <taxon>Eukaryota</taxon>
        <taxon>Fungi</taxon>
        <taxon>Fungi incertae sedis</taxon>
        <taxon>Zoopagomycota</taxon>
        <taxon>Zoopagomycotina</taxon>
        <taxon>Zoopagomycetes</taxon>
        <taxon>Zoopagales</taxon>
        <taxon>Sigmoideomycetaceae</taxon>
        <taxon>Thamnocephalis</taxon>
    </lineage>
</organism>
<evidence type="ECO:0000256" key="1">
    <source>
        <dbReference type="ARBA" id="ARBA00005375"/>
    </source>
</evidence>
<proteinExistence type="inferred from homology"/>
<keyword evidence="5" id="KW-1185">Reference proteome</keyword>
<dbReference type="SUPFAM" id="SSF53254">
    <property type="entry name" value="Phosphoglycerate mutase-like"/>
    <property type="match status" value="1"/>
</dbReference>
<evidence type="ECO:0000313" key="5">
    <source>
        <dbReference type="Proteomes" id="UP000271241"/>
    </source>
</evidence>
<dbReference type="CDD" id="cd07061">
    <property type="entry name" value="HP_HAP_like"/>
    <property type="match status" value="1"/>
</dbReference>
<dbReference type="PANTHER" id="PTHR11567">
    <property type="entry name" value="ACID PHOSPHATASE-RELATED"/>
    <property type="match status" value="1"/>
</dbReference>
<reference evidence="5" key="1">
    <citation type="journal article" date="2018" name="Nat. Microbiol.">
        <title>Leveraging single-cell genomics to expand the fungal tree of life.</title>
        <authorList>
            <person name="Ahrendt S.R."/>
            <person name="Quandt C.A."/>
            <person name="Ciobanu D."/>
            <person name="Clum A."/>
            <person name="Salamov A."/>
            <person name="Andreopoulos B."/>
            <person name="Cheng J.F."/>
            <person name="Woyke T."/>
            <person name="Pelin A."/>
            <person name="Henrissat B."/>
            <person name="Reynolds N.K."/>
            <person name="Benny G.L."/>
            <person name="Smith M.E."/>
            <person name="James T.Y."/>
            <person name="Grigoriev I.V."/>
        </authorList>
    </citation>
    <scope>NUCLEOTIDE SEQUENCE [LARGE SCALE GENOMIC DNA]</scope>
    <source>
        <strain evidence="5">RSA 1356</strain>
    </source>
</reference>
<dbReference type="PANTHER" id="PTHR11567:SF110">
    <property type="entry name" value="2-PHOSPHOXYLOSE PHOSPHATASE 1"/>
    <property type="match status" value="1"/>
</dbReference>
<dbReference type="AlphaFoldDB" id="A0A4P9XNP0"/>
<keyword evidence="3" id="KW-1133">Transmembrane helix</keyword>
<protein>
    <submittedName>
        <fullName evidence="4">Histidine phosphatase superfamily</fullName>
    </submittedName>
</protein>
<dbReference type="InterPro" id="IPR033379">
    <property type="entry name" value="Acid_Pase_AS"/>
</dbReference>
<evidence type="ECO:0000256" key="2">
    <source>
        <dbReference type="ARBA" id="ARBA00022801"/>
    </source>
</evidence>
<dbReference type="Proteomes" id="UP000271241">
    <property type="component" value="Unassembled WGS sequence"/>
</dbReference>
<keyword evidence="3" id="KW-0812">Transmembrane</keyword>
<comment type="similarity">
    <text evidence="1">Belongs to the histidine acid phosphatase family.</text>
</comment>
<dbReference type="EMBL" id="KZ992700">
    <property type="protein sequence ID" value="RKP07578.1"/>
    <property type="molecule type" value="Genomic_DNA"/>
</dbReference>
<feature type="transmembrane region" description="Helical" evidence="3">
    <location>
        <begin position="27"/>
        <end position="46"/>
    </location>
</feature>
<dbReference type="GO" id="GO:0016791">
    <property type="term" value="F:phosphatase activity"/>
    <property type="evidence" value="ECO:0007669"/>
    <property type="project" value="TreeGrafter"/>
</dbReference>
<dbReference type="InterPro" id="IPR000560">
    <property type="entry name" value="His_Pase_clade-2"/>
</dbReference>
<sequence>MSPTTATNASNDKTPALLRRTLFHSKAPTIAAFLALLLATGLSWYMGVPVGLLKRPHTSYAPPTDDDYTLCEAKTPDHTTYRTLPGAQLVHIQVVTRHGDRTPAMAILPNEQADWRCDNAEEVTQLADSSTDASDAKDSEHAQRIGAYQRRVVVPKRPAYRNTVWSSGSCSLGQLTLKGVRQHKALGEQLRAIYVDHLKVLPERLNASTLSAQLYARSSDVQRTRQSAAALLTGLWPLKVRDPDARIIPLHVYPEEAETLWGHPNDCPRAASVVHAVRSSPEYEAYLERHAPLRTRLESLLGTSGIGKYERSFLRYLDPIYPRVCHDMPLPCGESGCVTRADAEELAHCVSEEYTILRGTHTHAAEYNRLTLGFFLGELRDRMMAAIHADAARHTDTAKQHTVQSPMFELFSAHDTTIYGLIGALKAKDMRWPPYASIATESAFDSDDARLLTS</sequence>
<evidence type="ECO:0000313" key="4">
    <source>
        <dbReference type="EMBL" id="RKP07578.1"/>
    </source>
</evidence>